<keyword evidence="2" id="KW-1133">Transmembrane helix</keyword>
<name>A0ABQ2YBP7_9GAMM</name>
<dbReference type="EMBL" id="BMXS01000001">
    <property type="protein sequence ID" value="GGX79153.1"/>
    <property type="molecule type" value="Genomic_DNA"/>
</dbReference>
<organism evidence="3 4">
    <name type="scientific">Litchfieldella qijiaojingensis</name>
    <dbReference type="NCBI Taxonomy" id="980347"/>
    <lineage>
        <taxon>Bacteria</taxon>
        <taxon>Pseudomonadati</taxon>
        <taxon>Pseudomonadota</taxon>
        <taxon>Gammaproteobacteria</taxon>
        <taxon>Oceanospirillales</taxon>
        <taxon>Halomonadaceae</taxon>
        <taxon>Litchfieldella</taxon>
    </lineage>
</organism>
<dbReference type="Proteomes" id="UP000653056">
    <property type="component" value="Unassembled WGS sequence"/>
</dbReference>
<feature type="coiled-coil region" evidence="1">
    <location>
        <begin position="239"/>
        <end position="301"/>
    </location>
</feature>
<sequence length="301" mass="33820">MAERPEEERLTPPIVPDADASITAHRLRHPPPPRLWPLWCLILLLGMALGGLAYLAWLERENMLGEIRRLEGQLSNVHARFDVLDDERIGGVDSLEERFDSLADDQRSLRERVEEQERLLDSVRQASIDDSELASLQQRLEALGDDLETQGAVVDAIRDSLDALERAGEDGRAVLATRLSGFEAAQRRHGERLGDMNEALSMLRETQDGLRETQGALREGQRELEEQVAALPVMDPQRLQELERDLATLAGSVETLQEQRNTDREALEAMRGRLTSNQAELTELRQNQVALSASLEALQSR</sequence>
<evidence type="ECO:0000256" key="1">
    <source>
        <dbReference type="SAM" id="Coils"/>
    </source>
</evidence>
<dbReference type="RefSeq" id="WP_189465356.1">
    <property type="nucleotide sequence ID" value="NZ_BMXS01000001.1"/>
</dbReference>
<keyword evidence="4" id="KW-1185">Reference proteome</keyword>
<dbReference type="Gene3D" id="1.20.58.60">
    <property type="match status" value="1"/>
</dbReference>
<reference evidence="4" key="1">
    <citation type="journal article" date="2019" name="Int. J. Syst. Evol. Microbiol.">
        <title>The Global Catalogue of Microorganisms (GCM) 10K type strain sequencing project: providing services to taxonomists for standard genome sequencing and annotation.</title>
        <authorList>
            <consortium name="The Broad Institute Genomics Platform"/>
            <consortium name="The Broad Institute Genome Sequencing Center for Infectious Disease"/>
            <person name="Wu L."/>
            <person name="Ma J."/>
        </authorList>
    </citation>
    <scope>NUCLEOTIDE SEQUENCE [LARGE SCALE GENOMIC DNA]</scope>
    <source>
        <strain evidence="4">KCTC 22228</strain>
    </source>
</reference>
<dbReference type="SUPFAM" id="SSF46966">
    <property type="entry name" value="Spectrin repeat"/>
    <property type="match status" value="1"/>
</dbReference>
<feature type="transmembrane region" description="Helical" evidence="2">
    <location>
        <begin position="36"/>
        <end position="58"/>
    </location>
</feature>
<gene>
    <name evidence="3" type="ORF">GCM10007160_03020</name>
</gene>
<comment type="caution">
    <text evidence="3">The sequence shown here is derived from an EMBL/GenBank/DDBJ whole genome shotgun (WGS) entry which is preliminary data.</text>
</comment>
<accession>A0ABQ2YBP7</accession>
<feature type="coiled-coil region" evidence="1">
    <location>
        <begin position="92"/>
        <end position="126"/>
    </location>
</feature>
<evidence type="ECO:0000313" key="3">
    <source>
        <dbReference type="EMBL" id="GGX79153.1"/>
    </source>
</evidence>
<evidence type="ECO:0000256" key="2">
    <source>
        <dbReference type="SAM" id="Phobius"/>
    </source>
</evidence>
<evidence type="ECO:0008006" key="5">
    <source>
        <dbReference type="Google" id="ProtNLM"/>
    </source>
</evidence>
<keyword evidence="2" id="KW-0812">Transmembrane</keyword>
<protein>
    <recommendedName>
        <fullName evidence="5">Chromosome partition protein Smc</fullName>
    </recommendedName>
</protein>
<keyword evidence="2" id="KW-0472">Membrane</keyword>
<proteinExistence type="predicted"/>
<keyword evidence="1" id="KW-0175">Coiled coil</keyword>
<evidence type="ECO:0000313" key="4">
    <source>
        <dbReference type="Proteomes" id="UP000653056"/>
    </source>
</evidence>